<dbReference type="AlphaFoldDB" id="A0A914E586"/>
<organism evidence="2 3">
    <name type="scientific">Acrobeloides nanus</name>
    <dbReference type="NCBI Taxonomy" id="290746"/>
    <lineage>
        <taxon>Eukaryota</taxon>
        <taxon>Metazoa</taxon>
        <taxon>Ecdysozoa</taxon>
        <taxon>Nematoda</taxon>
        <taxon>Chromadorea</taxon>
        <taxon>Rhabditida</taxon>
        <taxon>Tylenchina</taxon>
        <taxon>Cephalobomorpha</taxon>
        <taxon>Cephaloboidea</taxon>
        <taxon>Cephalobidae</taxon>
        <taxon>Acrobeloides</taxon>
    </lineage>
</organism>
<evidence type="ECO:0000256" key="1">
    <source>
        <dbReference type="SAM" id="MobiDB-lite"/>
    </source>
</evidence>
<protein>
    <submittedName>
        <fullName evidence="3">Uncharacterized protein</fullName>
    </submittedName>
</protein>
<evidence type="ECO:0000313" key="2">
    <source>
        <dbReference type="Proteomes" id="UP000887540"/>
    </source>
</evidence>
<name>A0A914E586_9BILA</name>
<feature type="region of interest" description="Disordered" evidence="1">
    <location>
        <begin position="56"/>
        <end position="81"/>
    </location>
</feature>
<dbReference type="WBParaSite" id="ACRNAN_scaffold5580.g19969.t1">
    <property type="protein sequence ID" value="ACRNAN_scaffold5580.g19969.t1"/>
    <property type="gene ID" value="ACRNAN_scaffold5580.g19969"/>
</dbReference>
<keyword evidence="2" id="KW-1185">Reference proteome</keyword>
<proteinExistence type="predicted"/>
<accession>A0A914E586</accession>
<dbReference type="Proteomes" id="UP000887540">
    <property type="component" value="Unplaced"/>
</dbReference>
<evidence type="ECO:0000313" key="3">
    <source>
        <dbReference type="WBParaSite" id="ACRNAN_scaffold5580.g19969.t1"/>
    </source>
</evidence>
<reference evidence="3" key="1">
    <citation type="submission" date="2022-11" db="UniProtKB">
        <authorList>
            <consortium name="WormBaseParasite"/>
        </authorList>
    </citation>
    <scope>IDENTIFICATION</scope>
</reference>
<feature type="compositionally biased region" description="Pro residues" evidence="1">
    <location>
        <begin position="57"/>
        <end position="74"/>
    </location>
</feature>
<sequence length="281" mass="31736">MQLICIRKFSCGFLCLWDDCHTVSYDVIFKDRARISTHWCSEVPAPAVKIEVTEPQPEIPQPEAPASEAPPPETPQSRRKKRQVENYGFMFNGLFDTNQVNPFTGGPNCPGHYQPYKMSLNVTVCLSRDYQLDAPYSIGFSGFFSCQTPSAQKQCLKGYSQHLATVAEGCDIYYCVKPEAFVFMSPALIKRYKNSRCRTVGRLGHLVDPDSWSTGHLADRTVGRPDTWSTGHLVDRTIDRPDTWPTGQLVDRTLGRLDSWSTGHLADRTVGRPDRDLRLRS</sequence>